<proteinExistence type="predicted"/>
<evidence type="ECO:0000313" key="2">
    <source>
        <dbReference type="Proteomes" id="UP001627154"/>
    </source>
</evidence>
<sequence>MQRRKVHNAFGSPVQCIRGVLTHAARTRSNRETHRNARTATEIVKKKIAFFYSRSSYVQSPIAAAALLERCQLCAQAKRFSAVHVVRGRSVQQHLP</sequence>
<protein>
    <submittedName>
        <fullName evidence="1">Uncharacterized protein</fullName>
    </submittedName>
</protein>
<comment type="caution">
    <text evidence="1">The sequence shown here is derived from an EMBL/GenBank/DDBJ whole genome shotgun (WGS) entry which is preliminary data.</text>
</comment>
<dbReference type="Proteomes" id="UP001627154">
    <property type="component" value="Unassembled WGS sequence"/>
</dbReference>
<accession>A0ABD2X6B9</accession>
<gene>
    <name evidence="1" type="ORF">TKK_006259</name>
</gene>
<dbReference type="EMBL" id="JBJJXI010000051">
    <property type="protein sequence ID" value="KAL3400394.1"/>
    <property type="molecule type" value="Genomic_DNA"/>
</dbReference>
<evidence type="ECO:0000313" key="1">
    <source>
        <dbReference type="EMBL" id="KAL3400394.1"/>
    </source>
</evidence>
<keyword evidence="2" id="KW-1185">Reference proteome</keyword>
<name>A0ABD2X6B9_9HYME</name>
<dbReference type="AlphaFoldDB" id="A0ABD2X6B9"/>
<reference evidence="1 2" key="1">
    <citation type="journal article" date="2024" name="bioRxiv">
        <title>A reference genome for Trichogramma kaykai: A tiny desert-dwelling parasitoid wasp with competing sex-ratio distorters.</title>
        <authorList>
            <person name="Culotta J."/>
            <person name="Lindsey A.R."/>
        </authorList>
    </citation>
    <scope>NUCLEOTIDE SEQUENCE [LARGE SCALE GENOMIC DNA]</scope>
    <source>
        <strain evidence="1 2">KSX58</strain>
    </source>
</reference>
<organism evidence="1 2">
    <name type="scientific">Trichogramma kaykai</name>
    <dbReference type="NCBI Taxonomy" id="54128"/>
    <lineage>
        <taxon>Eukaryota</taxon>
        <taxon>Metazoa</taxon>
        <taxon>Ecdysozoa</taxon>
        <taxon>Arthropoda</taxon>
        <taxon>Hexapoda</taxon>
        <taxon>Insecta</taxon>
        <taxon>Pterygota</taxon>
        <taxon>Neoptera</taxon>
        <taxon>Endopterygota</taxon>
        <taxon>Hymenoptera</taxon>
        <taxon>Apocrita</taxon>
        <taxon>Proctotrupomorpha</taxon>
        <taxon>Chalcidoidea</taxon>
        <taxon>Trichogrammatidae</taxon>
        <taxon>Trichogramma</taxon>
    </lineage>
</organism>